<evidence type="ECO:0008006" key="3">
    <source>
        <dbReference type="Google" id="ProtNLM"/>
    </source>
</evidence>
<name>A0A1V9ZJV6_ACHHY</name>
<evidence type="ECO:0000313" key="1">
    <source>
        <dbReference type="EMBL" id="OQR98211.1"/>
    </source>
</evidence>
<proteinExistence type="predicted"/>
<dbReference type="Proteomes" id="UP000243579">
    <property type="component" value="Unassembled WGS sequence"/>
</dbReference>
<dbReference type="GO" id="GO:0035091">
    <property type="term" value="F:phosphatidylinositol binding"/>
    <property type="evidence" value="ECO:0007669"/>
    <property type="project" value="InterPro"/>
</dbReference>
<comment type="caution">
    <text evidence="1">The sequence shown here is derived from an EMBL/GenBank/DDBJ whole genome shotgun (WGS) entry which is preliminary data.</text>
</comment>
<dbReference type="SUPFAM" id="SSF64268">
    <property type="entry name" value="PX domain"/>
    <property type="match status" value="1"/>
</dbReference>
<sequence>MPSMLTCLAPWSKAANALNHVDHVALGVAACPKRPVIVLFSGPVVWYTLDVYLRTSLAHLAHVDGSRNSRRSRVDSYALQLHRVQRRFSDFYKLCTSLNDAVTRCGRQCMYCYQVLSVLDDTLFPHRGVYWVQLRRDQLSSWLQTVLTIARQHPGQFEARCEGCQRVLSLLAVFLDVQDLM</sequence>
<reference evidence="1 2" key="1">
    <citation type="journal article" date="2014" name="Genome Biol. Evol.">
        <title>The secreted proteins of Achlya hypogyna and Thraustotheca clavata identify the ancestral oomycete secretome and reveal gene acquisitions by horizontal gene transfer.</title>
        <authorList>
            <person name="Misner I."/>
            <person name="Blouin N."/>
            <person name="Leonard G."/>
            <person name="Richards T.A."/>
            <person name="Lane C.E."/>
        </authorList>
    </citation>
    <scope>NUCLEOTIDE SEQUENCE [LARGE SCALE GENOMIC DNA]</scope>
    <source>
        <strain evidence="1 2">ATCC 48635</strain>
    </source>
</reference>
<evidence type="ECO:0000313" key="2">
    <source>
        <dbReference type="Proteomes" id="UP000243579"/>
    </source>
</evidence>
<dbReference type="InterPro" id="IPR036871">
    <property type="entry name" value="PX_dom_sf"/>
</dbReference>
<gene>
    <name evidence="1" type="ORF">ACHHYP_09033</name>
</gene>
<keyword evidence="2" id="KW-1185">Reference proteome</keyword>
<organism evidence="1 2">
    <name type="scientific">Achlya hypogyna</name>
    <name type="common">Oomycete</name>
    <name type="synonym">Protoachlya hypogyna</name>
    <dbReference type="NCBI Taxonomy" id="1202772"/>
    <lineage>
        <taxon>Eukaryota</taxon>
        <taxon>Sar</taxon>
        <taxon>Stramenopiles</taxon>
        <taxon>Oomycota</taxon>
        <taxon>Saprolegniomycetes</taxon>
        <taxon>Saprolegniales</taxon>
        <taxon>Achlyaceae</taxon>
        <taxon>Achlya</taxon>
    </lineage>
</organism>
<protein>
    <recommendedName>
        <fullName evidence="3">PX domain-containing protein</fullName>
    </recommendedName>
</protein>
<dbReference type="AlphaFoldDB" id="A0A1V9ZJV6"/>
<accession>A0A1V9ZJV6</accession>
<dbReference type="Gene3D" id="3.30.1520.10">
    <property type="entry name" value="Phox-like domain"/>
    <property type="match status" value="1"/>
</dbReference>
<dbReference type="OrthoDB" id="64866at2759"/>
<dbReference type="EMBL" id="JNBR01000089">
    <property type="protein sequence ID" value="OQR98211.1"/>
    <property type="molecule type" value="Genomic_DNA"/>
</dbReference>